<feature type="compositionally biased region" description="Basic and acidic residues" evidence="1">
    <location>
        <begin position="196"/>
        <end position="208"/>
    </location>
</feature>
<feature type="compositionally biased region" description="Basic residues" evidence="1">
    <location>
        <begin position="162"/>
        <end position="172"/>
    </location>
</feature>
<evidence type="ECO:0000313" key="2">
    <source>
        <dbReference type="EMBL" id="KAF4033959.1"/>
    </source>
</evidence>
<evidence type="ECO:0000313" key="3">
    <source>
        <dbReference type="Proteomes" id="UP000602510"/>
    </source>
</evidence>
<accession>A0A833SYJ5</accession>
<feature type="region of interest" description="Disordered" evidence="1">
    <location>
        <begin position="162"/>
        <end position="208"/>
    </location>
</feature>
<dbReference type="Proteomes" id="UP000602510">
    <property type="component" value="Unassembled WGS sequence"/>
</dbReference>
<dbReference type="AlphaFoldDB" id="A0A833SYJ5"/>
<keyword evidence="3" id="KW-1185">Reference proteome</keyword>
<proteinExistence type="predicted"/>
<reference evidence="2" key="1">
    <citation type="submission" date="2020-04" db="EMBL/GenBank/DDBJ databases">
        <title>Hybrid Assembly of Korean Phytophthora infestans isolates.</title>
        <authorList>
            <person name="Prokchorchik M."/>
            <person name="Lee Y."/>
            <person name="Seo J."/>
            <person name="Cho J.-H."/>
            <person name="Park Y.-E."/>
            <person name="Jang D.-C."/>
            <person name="Im J.-S."/>
            <person name="Choi J.-G."/>
            <person name="Park H.-J."/>
            <person name="Lee G.-B."/>
            <person name="Lee Y.-G."/>
            <person name="Hong S.-Y."/>
            <person name="Cho K."/>
            <person name="Sohn K.H."/>
        </authorList>
    </citation>
    <scope>NUCLEOTIDE SEQUENCE</scope>
    <source>
        <strain evidence="2">KR_1_A1</strain>
    </source>
</reference>
<feature type="region of interest" description="Disordered" evidence="1">
    <location>
        <begin position="51"/>
        <end position="72"/>
    </location>
</feature>
<evidence type="ECO:0000256" key="1">
    <source>
        <dbReference type="SAM" id="MobiDB-lite"/>
    </source>
</evidence>
<dbReference type="EMBL" id="WSZM01000399">
    <property type="protein sequence ID" value="KAF4033959.1"/>
    <property type="molecule type" value="Genomic_DNA"/>
</dbReference>
<gene>
    <name evidence="2" type="ORF">GN244_ATG14168</name>
</gene>
<organism evidence="2 3">
    <name type="scientific">Phytophthora infestans</name>
    <name type="common">Potato late blight agent</name>
    <name type="synonym">Botrytis infestans</name>
    <dbReference type="NCBI Taxonomy" id="4787"/>
    <lineage>
        <taxon>Eukaryota</taxon>
        <taxon>Sar</taxon>
        <taxon>Stramenopiles</taxon>
        <taxon>Oomycota</taxon>
        <taxon>Peronosporomycetes</taxon>
        <taxon>Peronosporales</taxon>
        <taxon>Peronosporaceae</taxon>
        <taxon>Phytophthora</taxon>
    </lineage>
</organism>
<protein>
    <submittedName>
        <fullName evidence="2">Uncharacterized protein</fullName>
    </submittedName>
</protein>
<comment type="caution">
    <text evidence="2">The sequence shown here is derived from an EMBL/GenBank/DDBJ whole genome shotgun (WGS) entry which is preliminary data.</text>
</comment>
<sequence length="208" mass="24048">MVNLMCTRIVKLLYDYDQSGFYDMIALDDMRHERSVSNFVSLSFPEARGRLHEQRGQRGTVSDLSAAGRQKRLSEATHRRVPGWMLVERCIKARGLRIQKSELNYMYPTLRMEKDDSSDEDYIVDTEDSEDDEVISGDTDDPLILGHNARAVNAKDKKLRRNLSYGKKRRQSPHQLFVNRRYSSHEPVPSNKKLKVMVDEGPKAQSDE</sequence>
<name>A0A833SYJ5_PHYIN</name>